<keyword evidence="3" id="KW-1185">Reference proteome</keyword>
<evidence type="ECO:0000313" key="3">
    <source>
        <dbReference type="Proteomes" id="UP000694918"/>
    </source>
</evidence>
<evidence type="ECO:0000256" key="2">
    <source>
        <dbReference type="SAM" id="MobiDB-lite"/>
    </source>
</evidence>
<sequence>MYIFFLVFSMPRRGSILDSRSDRSTSRSDRSTSSKSFQTTSRHNNKGSTFHQPVYQNANEYYIPTLGSTHPPQRDYGRVDAYQYCEGFRFQDLLQTQGGFPRDNQFVYGGHNLYRSYERVNGDDDDVNVRDEDEGDDSNERGVCDEDQDGVPSYHGSTCSPHNYDQSVKRKGFDTPIDPITRKKELCLYGTTEFNNASCGRAIGDILRSNFKGAWHSWEKVDSMCRDELFKEFKQEEAGGKEPPWDDVFSALHQSTKQSGGFVDNKSKKVVENYKMEMISKYGSNRENHPSFDGAAWCVASGGVTKGRVYGAPRMPKSIVSPSSSSHSYSVESSYPSSSYRALQKEIKDKEEEIKKKDEFILEMKRQMDSMKEYLVNNLGYNDGTSNIDQGMPPSLTPAISPPMAPQIMTSMGPTSQPIFRPTPRPLYPDQSCIDPQYHGSSSQPAP</sequence>
<keyword evidence="1" id="KW-0175">Coiled coil</keyword>
<feature type="compositionally biased region" description="Basic and acidic residues" evidence="2">
    <location>
        <begin position="119"/>
        <end position="130"/>
    </location>
</feature>
<name>A0AAJ6XNT2_POPEU</name>
<dbReference type="RefSeq" id="XP_011025763.1">
    <property type="nucleotide sequence ID" value="XM_011027461.1"/>
</dbReference>
<dbReference type="AlphaFoldDB" id="A0AAJ6XNT2"/>
<organism evidence="3 4">
    <name type="scientific">Populus euphratica</name>
    <name type="common">Euphrates poplar</name>
    <dbReference type="NCBI Taxonomy" id="75702"/>
    <lineage>
        <taxon>Eukaryota</taxon>
        <taxon>Viridiplantae</taxon>
        <taxon>Streptophyta</taxon>
        <taxon>Embryophyta</taxon>
        <taxon>Tracheophyta</taxon>
        <taxon>Spermatophyta</taxon>
        <taxon>Magnoliopsida</taxon>
        <taxon>eudicotyledons</taxon>
        <taxon>Gunneridae</taxon>
        <taxon>Pentapetalae</taxon>
        <taxon>rosids</taxon>
        <taxon>fabids</taxon>
        <taxon>Malpighiales</taxon>
        <taxon>Salicaceae</taxon>
        <taxon>Saliceae</taxon>
        <taxon>Populus</taxon>
    </lineage>
</organism>
<feature type="region of interest" description="Disordered" evidence="2">
    <location>
        <begin position="17"/>
        <end position="53"/>
    </location>
</feature>
<feature type="region of interest" description="Disordered" evidence="2">
    <location>
        <begin position="119"/>
        <end position="161"/>
    </location>
</feature>
<feature type="compositionally biased region" description="Polar residues" evidence="2">
    <location>
        <begin position="408"/>
        <end position="418"/>
    </location>
</feature>
<dbReference type="GeneID" id="105126560"/>
<protein>
    <submittedName>
        <fullName evidence="4">Uncharacterized protein LOC105126560 isoform X2</fullName>
    </submittedName>
</protein>
<proteinExistence type="predicted"/>
<feature type="region of interest" description="Disordered" evidence="2">
    <location>
        <begin position="400"/>
        <end position="447"/>
    </location>
</feature>
<accession>A0AAJ6XNT2</accession>
<reference evidence="4" key="1">
    <citation type="submission" date="2025-08" db="UniProtKB">
        <authorList>
            <consortium name="RefSeq"/>
        </authorList>
    </citation>
    <scope>IDENTIFICATION</scope>
</reference>
<evidence type="ECO:0000313" key="4">
    <source>
        <dbReference type="RefSeq" id="XP_011025763.1"/>
    </source>
</evidence>
<dbReference type="Proteomes" id="UP000694918">
    <property type="component" value="Unplaced"/>
</dbReference>
<evidence type="ECO:0000256" key="1">
    <source>
        <dbReference type="SAM" id="Coils"/>
    </source>
</evidence>
<feature type="compositionally biased region" description="Basic and acidic residues" evidence="2">
    <location>
        <begin position="19"/>
        <end position="32"/>
    </location>
</feature>
<feature type="coiled-coil region" evidence="1">
    <location>
        <begin position="340"/>
        <end position="367"/>
    </location>
</feature>
<feature type="compositionally biased region" description="Polar residues" evidence="2">
    <location>
        <begin position="35"/>
        <end position="53"/>
    </location>
</feature>
<gene>
    <name evidence="4" type="primary">LOC105126560</name>
</gene>